<dbReference type="InterPro" id="IPR035969">
    <property type="entry name" value="Rab-GAP_TBC_sf"/>
</dbReference>
<reference evidence="1 2" key="1">
    <citation type="journal article" date="2019" name="Nat. Plants">
        <title>Stout camphor tree genome fills gaps in understanding of flowering plant genome evolution.</title>
        <authorList>
            <person name="Chaw S.M."/>
            <person name="Liu Y.C."/>
            <person name="Wu Y.W."/>
            <person name="Wang H.Y."/>
            <person name="Lin C.I."/>
            <person name="Wu C.S."/>
            <person name="Ke H.M."/>
            <person name="Chang L.Y."/>
            <person name="Hsu C.Y."/>
            <person name="Yang H.T."/>
            <person name="Sudianto E."/>
            <person name="Hsu M.H."/>
            <person name="Wu K.P."/>
            <person name="Wang L.N."/>
            <person name="Leebens-Mack J.H."/>
            <person name="Tsai I.J."/>
        </authorList>
    </citation>
    <scope>NUCLEOTIDE SEQUENCE [LARGE SCALE GENOMIC DNA]</scope>
    <source>
        <strain evidence="2">cv. Chaw 1501</strain>
        <tissue evidence="1">Young leaves</tissue>
    </source>
</reference>
<gene>
    <name evidence="1" type="ORF">CKAN_00473400</name>
</gene>
<name>A0A3S3PZ71_9MAGN</name>
<organism evidence="1 2">
    <name type="scientific">Cinnamomum micranthum f. kanehirae</name>
    <dbReference type="NCBI Taxonomy" id="337451"/>
    <lineage>
        <taxon>Eukaryota</taxon>
        <taxon>Viridiplantae</taxon>
        <taxon>Streptophyta</taxon>
        <taxon>Embryophyta</taxon>
        <taxon>Tracheophyta</taxon>
        <taxon>Spermatophyta</taxon>
        <taxon>Magnoliopsida</taxon>
        <taxon>Magnoliidae</taxon>
        <taxon>Laurales</taxon>
        <taxon>Lauraceae</taxon>
        <taxon>Cinnamomum</taxon>
    </lineage>
</organism>
<dbReference type="AlphaFoldDB" id="A0A3S3PZ71"/>
<dbReference type="Proteomes" id="UP000283530">
    <property type="component" value="Unassembled WGS sequence"/>
</dbReference>
<keyword evidence="2" id="KW-1185">Reference proteome</keyword>
<protein>
    <submittedName>
        <fullName evidence="1">Growth hormone-regulated TBC protein 1-like protein isoform X1</fullName>
    </submittedName>
</protein>
<comment type="caution">
    <text evidence="1">The sequence shown here is derived from an EMBL/GenBank/DDBJ whole genome shotgun (WGS) entry which is preliminary data.</text>
</comment>
<dbReference type="OrthoDB" id="294251at2759"/>
<dbReference type="STRING" id="337451.A0A3S3PZ71"/>
<dbReference type="EMBL" id="QPKB01000002">
    <property type="protein sequence ID" value="RWR76296.1"/>
    <property type="molecule type" value="Genomic_DNA"/>
</dbReference>
<evidence type="ECO:0000313" key="1">
    <source>
        <dbReference type="EMBL" id="RWR76296.1"/>
    </source>
</evidence>
<proteinExistence type="predicted"/>
<dbReference type="SUPFAM" id="SSF47923">
    <property type="entry name" value="Ypt/Rab-GAP domain of gyp1p"/>
    <property type="match status" value="1"/>
</dbReference>
<accession>A0A3S3PZ71</accession>
<evidence type="ECO:0000313" key="2">
    <source>
        <dbReference type="Proteomes" id="UP000283530"/>
    </source>
</evidence>
<sequence>MAVTLITCLFAMSSKGCSKICFIKSIPEAIDLDASVIATEWFICLFSKSLPSEINEEEVLNAYHVEEVVSILQKSAHHLFDPDKLLTVAFNKIGPMTVDALTRERKRQKSAVMAEIDQRLRLLNFPKIDDK</sequence>